<dbReference type="Gene3D" id="2.40.160.20">
    <property type="match status" value="1"/>
</dbReference>
<dbReference type="KEGG" id="rpk:RPR_04845"/>
<sequence>MTKLLKLFFITIIIFNNIAFAKETGFYIGVEGGIIEPVVSKFRHKHSNTEIILKKSSMYSGKIGYIIYPQIAIEFSATYQPKYSLHYVLPQQNLSNGLTIPKNPGNTTVLSNIYMLNLIYDLEKIKTFTPFVILGGGIAQEKVKPTSSRWSVINSDYFKVRKTHKNCVAWQAGLGISQDVTSNLSIDATAKLQTAYRVRINYDTLDMKTGQFVPTNPIKKTIAVGEFGIGCTYRLPFNNSVKYLYES</sequence>
<gene>
    <name evidence="1" type="ordered locus">RPR_04845</name>
</gene>
<accession>C4K212</accession>
<evidence type="ECO:0000313" key="1">
    <source>
        <dbReference type="EMBL" id="ACR47610.1"/>
    </source>
</evidence>
<dbReference type="AlphaFoldDB" id="C4K212"/>
<protein>
    <recommendedName>
        <fullName evidence="3">Outer membrane protein beta-barrel domain-containing protein</fullName>
    </recommendedName>
</protein>
<organism evidence="1 2">
    <name type="scientific">Rickettsia peacockii (strain Rustic)</name>
    <dbReference type="NCBI Taxonomy" id="562019"/>
    <lineage>
        <taxon>Bacteria</taxon>
        <taxon>Pseudomonadati</taxon>
        <taxon>Pseudomonadota</taxon>
        <taxon>Alphaproteobacteria</taxon>
        <taxon>Rickettsiales</taxon>
        <taxon>Rickettsiaceae</taxon>
        <taxon>Rickettsieae</taxon>
        <taxon>Rickettsia</taxon>
        <taxon>spotted fever group</taxon>
    </lineage>
</organism>
<dbReference type="RefSeq" id="WP_012736825.1">
    <property type="nucleotide sequence ID" value="NC_012730.1"/>
</dbReference>
<dbReference type="InterPro" id="IPR011250">
    <property type="entry name" value="OMP/PagP_B-barrel"/>
</dbReference>
<dbReference type="Proteomes" id="UP000005015">
    <property type="component" value="Chromosome"/>
</dbReference>
<dbReference type="HOGENOM" id="CLU_101383_0_0_5"/>
<keyword evidence="2" id="KW-1185">Reference proteome</keyword>
<name>C4K212_RICPU</name>
<dbReference type="EMBL" id="CP001227">
    <property type="protein sequence ID" value="ACR47610.1"/>
    <property type="molecule type" value="Genomic_DNA"/>
</dbReference>
<evidence type="ECO:0000313" key="2">
    <source>
        <dbReference type="Proteomes" id="UP000005015"/>
    </source>
</evidence>
<dbReference type="SUPFAM" id="SSF56925">
    <property type="entry name" value="OMPA-like"/>
    <property type="match status" value="1"/>
</dbReference>
<proteinExistence type="predicted"/>
<reference evidence="1 2" key="1">
    <citation type="journal article" date="2009" name="PLoS ONE">
        <title>Genome sequence of the endosymbiont Rickettsia peacockii and comparison with virulent Rickettsia rickettsii: identification of virulence factors.</title>
        <authorList>
            <person name="Felsheim R.F."/>
            <person name="Kurtti T.J."/>
            <person name="Munderloh U.G."/>
        </authorList>
    </citation>
    <scope>NUCLEOTIDE SEQUENCE [LARGE SCALE GENOMIC DNA]</scope>
    <source>
        <strain evidence="1 2">Rustic</strain>
    </source>
</reference>
<evidence type="ECO:0008006" key="3">
    <source>
        <dbReference type="Google" id="ProtNLM"/>
    </source>
</evidence>